<proteinExistence type="predicted"/>
<dbReference type="Gene3D" id="2.60.120.730">
    <property type="match status" value="2"/>
</dbReference>
<dbReference type="AlphaFoldDB" id="A0A2W5BXS3"/>
<feature type="domain" description="Viral coat protein P2 N-terminal" evidence="1">
    <location>
        <begin position="6"/>
        <end position="138"/>
    </location>
</feature>
<gene>
    <name evidence="3" type="ORF">DI626_06275</name>
</gene>
<dbReference type="InterPro" id="IPR053751">
    <property type="entry name" value="Viral_Major_Capsid_sf"/>
</dbReference>
<protein>
    <submittedName>
        <fullName evidence="3">Uncharacterized protein</fullName>
    </submittedName>
</protein>
<organism evidence="3 4">
    <name type="scientific">Micavibrio aeruginosavorus</name>
    <dbReference type="NCBI Taxonomy" id="349221"/>
    <lineage>
        <taxon>Bacteria</taxon>
        <taxon>Pseudomonadati</taxon>
        <taxon>Bdellovibrionota</taxon>
        <taxon>Bdellovibrionia</taxon>
        <taxon>Bdellovibrionales</taxon>
        <taxon>Pseudobdellovibrionaceae</taxon>
        <taxon>Micavibrio</taxon>
    </lineage>
</organism>
<dbReference type="Pfam" id="PF25513">
    <property type="entry name" value="P2_C"/>
    <property type="match status" value="1"/>
</dbReference>
<dbReference type="InterPro" id="IPR057915">
    <property type="entry name" value="P2_C"/>
</dbReference>
<evidence type="ECO:0000259" key="2">
    <source>
        <dbReference type="Pfam" id="PF25513"/>
    </source>
</evidence>
<comment type="caution">
    <text evidence="3">The sequence shown here is derived from an EMBL/GenBank/DDBJ whole genome shotgun (WGS) entry which is preliminary data.</text>
</comment>
<reference evidence="3 4" key="1">
    <citation type="submission" date="2017-08" db="EMBL/GenBank/DDBJ databases">
        <title>Infants hospitalized years apart are colonized by the same room-sourced microbial strains.</title>
        <authorList>
            <person name="Brooks B."/>
            <person name="Olm M.R."/>
            <person name="Firek B.A."/>
            <person name="Baker R."/>
            <person name="Thomas B.C."/>
            <person name="Morowitz M.J."/>
            <person name="Banfield J.F."/>
        </authorList>
    </citation>
    <scope>NUCLEOTIDE SEQUENCE [LARGE SCALE GENOMIC DNA]</scope>
    <source>
        <strain evidence="3">S2_018_000_R2_104</strain>
    </source>
</reference>
<dbReference type="EMBL" id="QFNK01000110">
    <property type="protein sequence ID" value="PZO86538.1"/>
    <property type="molecule type" value="Genomic_DNA"/>
</dbReference>
<evidence type="ECO:0000313" key="3">
    <source>
        <dbReference type="EMBL" id="PZO86538.1"/>
    </source>
</evidence>
<dbReference type="Pfam" id="PF18628">
    <property type="entry name" value="P2_N"/>
    <property type="match status" value="1"/>
</dbReference>
<evidence type="ECO:0000259" key="1">
    <source>
        <dbReference type="Pfam" id="PF18628"/>
    </source>
</evidence>
<accession>A0A2W5BXS3</accession>
<sequence>MFNFQRKLPSFSVVSPGSTAAVLIPRGPTYQTIVLNYKRNGVDATEAQVKSDLKQVRLKINGVTRYEVSGKHLIDIMNKYYGIGFTAGLIVIPLTRPWHKTIEGEENLGWGTKNVDTFGIEVDIDAAAVSPTLTGEALILPVERDLGLIVEVHELNFSSAVAGQFEIPNLPRGNGDMVAIHLDSANVTAAEAFLNQVPAIEGSAAITKSIQTWMTERSPQTGYQHLDALVRNRIADVWPLKGVEDFRLKLTMSAAGAVGLVMETMNAPLAPTR</sequence>
<dbReference type="Proteomes" id="UP000249557">
    <property type="component" value="Unassembled WGS sequence"/>
</dbReference>
<feature type="domain" description="Viral coat protein P2 C-terminal" evidence="2">
    <location>
        <begin position="151"/>
        <end position="265"/>
    </location>
</feature>
<dbReference type="InterPro" id="IPR041377">
    <property type="entry name" value="P2_N"/>
</dbReference>
<name>A0A2W5BXS3_9BACT</name>
<evidence type="ECO:0000313" key="4">
    <source>
        <dbReference type="Proteomes" id="UP000249557"/>
    </source>
</evidence>